<dbReference type="EMBL" id="FPAA01000010">
    <property type="protein sequence ID" value="SFS90650.1"/>
    <property type="molecule type" value="Genomic_DNA"/>
</dbReference>
<accession>A0A1I6TNA4</accession>
<dbReference type="RefSeq" id="WP_091838224.1">
    <property type="nucleotide sequence ID" value="NZ_FPAA01000010.1"/>
</dbReference>
<gene>
    <name evidence="2" type="ORF">SAMN05444972_110157</name>
</gene>
<dbReference type="SUPFAM" id="SSF50969">
    <property type="entry name" value="YVTN repeat-like/Quinoprotein amine dehydrogenase"/>
    <property type="match status" value="1"/>
</dbReference>
<keyword evidence="1" id="KW-0472">Membrane</keyword>
<sequence length="397" mass="46064">MKKKIVIILSIIIVLAIGFFYIFVNNVFVENVFLDADELKKPDFLNDKKAVIYFSSPDYENIDGMGASYAVFVDKNGQATGVRMNGLDNGMMAKDGHRVFLEEEDKVRIIGDHYKEFRFPDEEAQSFGELSGYLKKDNMFFSIYNTGQGKSEDEYYSDVRYGNEKGFHTVGTIPHFIVTSGQIDDHIYIITDNDKNEEDGRKVELREVHINKKGVKVKLITNLKFKDNPSPITIQADEKYVYVIMNLQKDDHNGKTLVIRINKKTHHQDRFTLAKYKGMADVNYIRPLDIKKSTHMLGDELYYVNMLGDVYTFNTKTEKSKKKLSLQGYQSGDRAAFHGKYYYVYKYNEKTHKYSINQYDLKTGELVKQQEIKGMKKIFSMNFFGKSIFSNDFMILD</sequence>
<evidence type="ECO:0008006" key="4">
    <source>
        <dbReference type="Google" id="ProtNLM"/>
    </source>
</evidence>
<feature type="transmembrane region" description="Helical" evidence="1">
    <location>
        <begin position="5"/>
        <end position="24"/>
    </location>
</feature>
<keyword evidence="3" id="KW-1185">Reference proteome</keyword>
<keyword evidence="1" id="KW-1133">Transmembrane helix</keyword>
<dbReference type="Proteomes" id="UP000198660">
    <property type="component" value="Unassembled WGS sequence"/>
</dbReference>
<dbReference type="InterPro" id="IPR011044">
    <property type="entry name" value="Quino_amine_DH_bsu"/>
</dbReference>
<evidence type="ECO:0000256" key="1">
    <source>
        <dbReference type="SAM" id="Phobius"/>
    </source>
</evidence>
<evidence type="ECO:0000313" key="3">
    <source>
        <dbReference type="Proteomes" id="UP000198660"/>
    </source>
</evidence>
<dbReference type="OrthoDB" id="2573204at2"/>
<evidence type="ECO:0000313" key="2">
    <source>
        <dbReference type="EMBL" id="SFS90650.1"/>
    </source>
</evidence>
<organism evidence="2 3">
    <name type="scientific">Marininema halotolerans</name>
    <dbReference type="NCBI Taxonomy" id="1155944"/>
    <lineage>
        <taxon>Bacteria</taxon>
        <taxon>Bacillati</taxon>
        <taxon>Bacillota</taxon>
        <taxon>Bacilli</taxon>
        <taxon>Bacillales</taxon>
        <taxon>Thermoactinomycetaceae</taxon>
        <taxon>Marininema</taxon>
    </lineage>
</organism>
<name>A0A1I6TNA4_9BACL</name>
<proteinExistence type="predicted"/>
<protein>
    <recommendedName>
        <fullName evidence="4">Lactonase, 7-bladed beta-propeller</fullName>
    </recommendedName>
</protein>
<keyword evidence="1" id="KW-0812">Transmembrane</keyword>
<dbReference type="AlphaFoldDB" id="A0A1I6TNA4"/>
<reference evidence="3" key="1">
    <citation type="submission" date="2016-10" db="EMBL/GenBank/DDBJ databases">
        <authorList>
            <person name="Varghese N."/>
            <person name="Submissions S."/>
        </authorList>
    </citation>
    <scope>NUCLEOTIDE SEQUENCE [LARGE SCALE GENOMIC DNA]</scope>
    <source>
        <strain evidence="3">DSM 45789</strain>
    </source>
</reference>